<name>A0A4R6BET7_9STAP</name>
<protein>
    <recommendedName>
        <fullName evidence="4">SGNH/GDSL hydrolase family protein</fullName>
    </recommendedName>
</protein>
<evidence type="ECO:0000313" key="2">
    <source>
        <dbReference type="EMBL" id="TDL98305.1"/>
    </source>
</evidence>
<comment type="caution">
    <text evidence="2">The sequence shown here is derived from an EMBL/GenBank/DDBJ whole genome shotgun (WGS) entry which is preliminary data.</text>
</comment>
<dbReference type="OrthoDB" id="2417461at2"/>
<dbReference type="EMBL" id="SCWA01000005">
    <property type="protein sequence ID" value="TDL98305.1"/>
    <property type="molecule type" value="Genomic_DNA"/>
</dbReference>
<gene>
    <name evidence="2" type="ORF">ERX27_03980</name>
</gene>
<keyword evidence="3" id="KW-1185">Reference proteome</keyword>
<proteinExistence type="predicted"/>
<accession>A0A4R6BET7</accession>
<dbReference type="Proteomes" id="UP000295310">
    <property type="component" value="Unassembled WGS sequence"/>
</dbReference>
<feature type="transmembrane region" description="Helical" evidence="1">
    <location>
        <begin position="6"/>
        <end position="24"/>
    </location>
</feature>
<sequence length="227" mass="26408">MKNILFWLYVVLAVLLIGFGYIYWQSNVSPSHSDSKSNQTEMKKTAFKDKSLQNIYNKNKEMNITLLSTPYQVTDDNQSLAQTLRDHYPSLKINEQMIETASDKIDVDKLKDAKPDVVILDAMTLNDFTEKVPAQAHNKQLSKIVDDLKSDHIEVRVIGTRPSTDKAFKTYQKEEENYFEDSKTYYTQSKKWAKDDLEESYDAKTELLTDQGLDIWYANLTDYLFKK</sequence>
<organism evidence="2 3">
    <name type="scientific">Macrococcus brunensis</name>
    <dbReference type="NCBI Taxonomy" id="198483"/>
    <lineage>
        <taxon>Bacteria</taxon>
        <taxon>Bacillati</taxon>
        <taxon>Bacillota</taxon>
        <taxon>Bacilli</taxon>
        <taxon>Bacillales</taxon>
        <taxon>Staphylococcaceae</taxon>
        <taxon>Macrococcus</taxon>
    </lineage>
</organism>
<keyword evidence="1" id="KW-0472">Membrane</keyword>
<dbReference type="AlphaFoldDB" id="A0A4R6BET7"/>
<dbReference type="Gene3D" id="3.40.50.1110">
    <property type="entry name" value="SGNH hydrolase"/>
    <property type="match status" value="1"/>
</dbReference>
<keyword evidence="1" id="KW-0812">Transmembrane</keyword>
<evidence type="ECO:0000256" key="1">
    <source>
        <dbReference type="SAM" id="Phobius"/>
    </source>
</evidence>
<evidence type="ECO:0008006" key="4">
    <source>
        <dbReference type="Google" id="ProtNLM"/>
    </source>
</evidence>
<reference evidence="2 3" key="1">
    <citation type="submission" date="2019-01" db="EMBL/GenBank/DDBJ databases">
        <title>Draft genome sequences of the type strains of six Macrococcus species.</title>
        <authorList>
            <person name="Mazhar S."/>
            <person name="Altermann E."/>
            <person name="Hill C."/>
            <person name="Mcauliffe O."/>
        </authorList>
    </citation>
    <scope>NUCLEOTIDE SEQUENCE [LARGE SCALE GENOMIC DNA]</scope>
    <source>
        <strain evidence="2 3">CCM4811</strain>
    </source>
</reference>
<evidence type="ECO:0000313" key="3">
    <source>
        <dbReference type="Proteomes" id="UP000295310"/>
    </source>
</evidence>
<dbReference type="InterPro" id="IPR036514">
    <property type="entry name" value="SGNH_hydro_sf"/>
</dbReference>
<keyword evidence="1" id="KW-1133">Transmembrane helix</keyword>
<dbReference type="RefSeq" id="WP_133431544.1">
    <property type="nucleotide sequence ID" value="NZ_SCWA01000005.1"/>
</dbReference>